<gene>
    <name evidence="2" type="ORF">EV146_106266</name>
</gene>
<dbReference type="AlphaFoldDB" id="A0A4R2BF27"/>
<dbReference type="Proteomes" id="UP000295689">
    <property type="component" value="Unassembled WGS sequence"/>
</dbReference>
<feature type="compositionally biased region" description="Basic and acidic residues" evidence="1">
    <location>
        <begin position="103"/>
        <end position="121"/>
    </location>
</feature>
<comment type="caution">
    <text evidence="2">The sequence shown here is derived from an EMBL/GenBank/DDBJ whole genome shotgun (WGS) entry which is preliminary data.</text>
</comment>
<accession>A0A4R2BF27</accession>
<evidence type="ECO:0000313" key="2">
    <source>
        <dbReference type="EMBL" id="TCN25063.1"/>
    </source>
</evidence>
<evidence type="ECO:0000256" key="1">
    <source>
        <dbReference type="SAM" id="MobiDB-lite"/>
    </source>
</evidence>
<proteinExistence type="predicted"/>
<evidence type="ECO:0000313" key="3">
    <source>
        <dbReference type="Proteomes" id="UP000295689"/>
    </source>
</evidence>
<dbReference type="RefSeq" id="WP_241993900.1">
    <property type="nucleotide sequence ID" value="NZ_JABUHM010000004.1"/>
</dbReference>
<name>A0A4R2BF27_9BACI</name>
<dbReference type="EMBL" id="SLVV01000006">
    <property type="protein sequence ID" value="TCN25063.1"/>
    <property type="molecule type" value="Genomic_DNA"/>
</dbReference>
<feature type="region of interest" description="Disordered" evidence="1">
    <location>
        <begin position="54"/>
        <end position="121"/>
    </location>
</feature>
<organism evidence="2 3">
    <name type="scientific">Mesobacillus foraminis</name>
    <dbReference type="NCBI Taxonomy" id="279826"/>
    <lineage>
        <taxon>Bacteria</taxon>
        <taxon>Bacillati</taxon>
        <taxon>Bacillota</taxon>
        <taxon>Bacilli</taxon>
        <taxon>Bacillales</taxon>
        <taxon>Bacillaceae</taxon>
        <taxon>Mesobacillus</taxon>
    </lineage>
</organism>
<keyword evidence="3" id="KW-1185">Reference proteome</keyword>
<reference evidence="2 3" key="1">
    <citation type="journal article" date="2015" name="Stand. Genomic Sci.">
        <title>Genomic Encyclopedia of Bacterial and Archaeal Type Strains, Phase III: the genomes of soil and plant-associated and newly described type strains.</title>
        <authorList>
            <person name="Whitman W.B."/>
            <person name="Woyke T."/>
            <person name="Klenk H.P."/>
            <person name="Zhou Y."/>
            <person name="Lilburn T.G."/>
            <person name="Beck B.J."/>
            <person name="De Vos P."/>
            <person name="Vandamme P."/>
            <person name="Eisen J.A."/>
            <person name="Garrity G."/>
            <person name="Hugenholtz P."/>
            <person name="Kyrpides N.C."/>
        </authorList>
    </citation>
    <scope>NUCLEOTIDE SEQUENCE [LARGE SCALE GENOMIC DNA]</scope>
    <source>
        <strain evidence="2 3">CV53</strain>
    </source>
</reference>
<sequence length="183" mass="20095">MNIRKLVLLLMIVTLSGIAYGAYFFGTKLASDKLVTTVAKEIEKSGELEEFKRNLEEDPELQKMLAEADASANDGNINAASAEENPPASVQDETPEKPAGTELNDKSQKDGQASKKELPFTTKEEATKVLIKKVGITKLQEMHTQVQEGSATNEEILKEVKKNLSEEEILALKVIAYKELSGK</sequence>
<protein>
    <submittedName>
        <fullName evidence="2">Uncharacterized protein</fullName>
    </submittedName>
</protein>